<evidence type="ECO:0000313" key="2">
    <source>
        <dbReference type="Proteomes" id="UP000001822"/>
    </source>
</evidence>
<dbReference type="Gene3D" id="3.40.50.300">
    <property type="entry name" value="P-loop containing nucleotide triphosphate hydrolases"/>
    <property type="match status" value="1"/>
</dbReference>
<dbReference type="InterPro" id="IPR027417">
    <property type="entry name" value="P-loop_NTPase"/>
</dbReference>
<evidence type="ECO:0008006" key="3">
    <source>
        <dbReference type="Google" id="ProtNLM"/>
    </source>
</evidence>
<dbReference type="EMBL" id="CP000383">
    <property type="protein sequence ID" value="ABG58764.1"/>
    <property type="molecule type" value="Genomic_DNA"/>
</dbReference>
<proteinExistence type="predicted"/>
<accession>A0A6N4SR39</accession>
<name>A0A6N4SR39_CYTH3</name>
<evidence type="ECO:0000313" key="1">
    <source>
        <dbReference type="EMBL" id="ABG58764.1"/>
    </source>
</evidence>
<organism evidence="1 2">
    <name type="scientific">Cytophaga hutchinsonii (strain ATCC 33406 / DSM 1761 / CIP 103989 / NBRC 15051 / NCIMB 9469 / D465)</name>
    <dbReference type="NCBI Taxonomy" id="269798"/>
    <lineage>
        <taxon>Bacteria</taxon>
        <taxon>Pseudomonadati</taxon>
        <taxon>Bacteroidota</taxon>
        <taxon>Cytophagia</taxon>
        <taxon>Cytophagales</taxon>
        <taxon>Cytophagaceae</taxon>
        <taxon>Cytophaga</taxon>
    </lineage>
</organism>
<dbReference type="KEGG" id="chu:CHU_1493"/>
<keyword evidence="2" id="KW-1185">Reference proteome</keyword>
<gene>
    <name evidence="1" type="ordered locus">CHU_1493</name>
</gene>
<sequence>MKTTGALLLTGAWGSGKTHHLKNRVFPLIETTTEFIPIIVSLYGETDKNNIAQKVIFEYFDKKGKDVHLSTGTIAKNIKNFSEAVPFLKKYVDLDKLIVGAGDNIFRFLPHGNLLICFDDLERMSEKIDINDFLGIVSDLVENKGCKVLLIANESEMKHGITFKEKTIEKTIHFIPKISSIFDSIISSYASSPFKDYLTSNKDFIILTLNPKTDDKDDQNELSKSFSNIRSLKFSIEHFKYPYLLLTKDGKEDSDLINQQLKSLWLFTLSISIEFRKPNNISFTDKKKLDEQATSFLDMDFGLDKTEKKDIIVEENLWSYSENFKRIYYNRLSEKFIFFPVVYDLITSGQEIPNEEFLIHLDESFNIKEGQINPAHQILNTFLHSGYWSYTDEDFRVALNDLLKYCESGKFEDIISYINACFYLLTFYEIIDVQKDDIIIKVEKGLDIFLPQTKLNYLIKSQLEIVQEDLNDPLLQKLILHIQQKIVKIEIYNALIEAEELEKLFANDLQLFIKEFLPANTNVRSPSTPLFHQFKKKTIDESVKKWQPKEIMDLASFLSIRYLETSYSDRLTKELIFLENIESAITIKGLTEKTLSNDVLKKNLLPRITKCKSILQSHISKNSK</sequence>
<dbReference type="Proteomes" id="UP000001822">
    <property type="component" value="Chromosome"/>
</dbReference>
<protein>
    <recommendedName>
        <fullName evidence="3">KAP NTPase domain-containing protein</fullName>
    </recommendedName>
</protein>
<reference evidence="1 2" key="1">
    <citation type="journal article" date="2007" name="Appl. Environ. Microbiol.">
        <title>Genome sequence of the cellulolytic gliding bacterium Cytophaga hutchinsonii.</title>
        <authorList>
            <person name="Xie G."/>
            <person name="Bruce D.C."/>
            <person name="Challacombe J.F."/>
            <person name="Chertkov O."/>
            <person name="Detter J.C."/>
            <person name="Gilna P."/>
            <person name="Han C.S."/>
            <person name="Lucas S."/>
            <person name="Misra M."/>
            <person name="Myers G.L."/>
            <person name="Richardson P."/>
            <person name="Tapia R."/>
            <person name="Thayer N."/>
            <person name="Thompson L.S."/>
            <person name="Brettin T.S."/>
            <person name="Henrissat B."/>
            <person name="Wilson D.B."/>
            <person name="McBride M.J."/>
        </authorList>
    </citation>
    <scope>NUCLEOTIDE SEQUENCE [LARGE SCALE GENOMIC DNA]</scope>
    <source>
        <strain evidence="2">ATCC 33406 / DSM 1761 / CIP 103989 / NBRC 15051 / NCIMB 9469 / D465</strain>
    </source>
</reference>
<dbReference type="AlphaFoldDB" id="A0A6N4SR39"/>